<dbReference type="GO" id="GO:0006355">
    <property type="term" value="P:regulation of DNA-templated transcription"/>
    <property type="evidence" value="ECO:0007669"/>
    <property type="project" value="InterPro"/>
</dbReference>
<dbReference type="EMBL" id="JACIGK010000019">
    <property type="protein sequence ID" value="MBB4266940.1"/>
    <property type="molecule type" value="Genomic_DNA"/>
</dbReference>
<evidence type="ECO:0000313" key="2">
    <source>
        <dbReference type="Proteomes" id="UP000554286"/>
    </source>
</evidence>
<dbReference type="InterPro" id="IPR010985">
    <property type="entry name" value="Ribbon_hlx_hlx"/>
</dbReference>
<keyword evidence="2" id="KW-1185">Reference proteome</keyword>
<dbReference type="GO" id="GO:0003677">
    <property type="term" value="F:DNA binding"/>
    <property type="evidence" value="ECO:0007669"/>
    <property type="project" value="UniProtKB-KW"/>
</dbReference>
<dbReference type="AlphaFoldDB" id="A0A7W6REL7"/>
<accession>A0A7W6REL7</accession>
<keyword evidence="1" id="KW-0238">DNA-binding</keyword>
<proteinExistence type="predicted"/>
<sequence length="69" mass="7918">MTHTVPMTANVPQALLDRLTSLAERTGRSSEECLVQAIGEFCDTWEDYHKTVDQLLREDDRRLLRVANT</sequence>
<name>A0A7W6REL7_9PROT</name>
<protein>
    <submittedName>
        <fullName evidence="1">Putative DNA-binding protein</fullName>
    </submittedName>
</protein>
<evidence type="ECO:0000313" key="1">
    <source>
        <dbReference type="EMBL" id="MBB4266940.1"/>
    </source>
</evidence>
<reference evidence="1 2" key="1">
    <citation type="submission" date="2020-08" db="EMBL/GenBank/DDBJ databases">
        <title>Genome sequencing of Purple Non-Sulfur Bacteria from various extreme environments.</title>
        <authorList>
            <person name="Mayer M."/>
        </authorList>
    </citation>
    <scope>NUCLEOTIDE SEQUENCE [LARGE SCALE GENOMIC DNA]</scope>
    <source>
        <strain evidence="1 2">JA131</strain>
    </source>
</reference>
<organism evidence="1 2">
    <name type="scientific">Roseospira visakhapatnamensis</name>
    <dbReference type="NCBI Taxonomy" id="390880"/>
    <lineage>
        <taxon>Bacteria</taxon>
        <taxon>Pseudomonadati</taxon>
        <taxon>Pseudomonadota</taxon>
        <taxon>Alphaproteobacteria</taxon>
        <taxon>Rhodospirillales</taxon>
        <taxon>Rhodospirillaceae</taxon>
        <taxon>Roseospira</taxon>
    </lineage>
</organism>
<gene>
    <name evidence="1" type="ORF">GGD89_002576</name>
</gene>
<dbReference type="RefSeq" id="WP_184045840.1">
    <property type="nucleotide sequence ID" value="NZ_JACIGK010000019.1"/>
</dbReference>
<comment type="caution">
    <text evidence="1">The sequence shown here is derived from an EMBL/GenBank/DDBJ whole genome shotgun (WGS) entry which is preliminary data.</text>
</comment>
<dbReference type="Proteomes" id="UP000554286">
    <property type="component" value="Unassembled WGS sequence"/>
</dbReference>
<dbReference type="SUPFAM" id="SSF47598">
    <property type="entry name" value="Ribbon-helix-helix"/>
    <property type="match status" value="1"/>
</dbReference>